<evidence type="ECO:0000256" key="1">
    <source>
        <dbReference type="SAM" id="Coils"/>
    </source>
</evidence>
<gene>
    <name evidence="3" type="ORF">TTHERM_00242250</name>
</gene>
<accession>I7MME6</accession>
<keyword evidence="4" id="KW-1185">Reference proteome</keyword>
<dbReference type="GeneID" id="7846788"/>
<feature type="region of interest" description="Disordered" evidence="2">
    <location>
        <begin position="206"/>
        <end position="234"/>
    </location>
</feature>
<evidence type="ECO:0000256" key="2">
    <source>
        <dbReference type="SAM" id="MobiDB-lite"/>
    </source>
</evidence>
<protein>
    <submittedName>
        <fullName evidence="3">Uncharacterized protein</fullName>
    </submittedName>
</protein>
<feature type="coiled-coil region" evidence="1">
    <location>
        <begin position="165"/>
        <end position="199"/>
    </location>
</feature>
<dbReference type="AlphaFoldDB" id="I7MME6"/>
<dbReference type="KEGG" id="tet:TTHERM_00242250"/>
<keyword evidence="1" id="KW-0175">Coiled coil</keyword>
<feature type="region of interest" description="Disordered" evidence="2">
    <location>
        <begin position="1"/>
        <end position="20"/>
    </location>
</feature>
<sequence>MFEKKRLQFSPGNNDHLEDNNEYTRYSKQELKQELDNVQQLTQKHMLDQYTPQQKDQLILNLASKIDIMANEIFNLSNIADTLMYEQKLAKEKYETLKSRFNTIAMTQQKEDIINNNPYKFQETGQNAMRYNQYSKKEMYQLLKNADNKSLTSPRRVIQSIGILYKDKLLSQQMLRDRINELENEVAALHLENNDLKQSIETNNLMTFGNKPTENEEKEDSQQEGSGKKAFSDYHSIDTMVQRYQGM</sequence>
<name>I7MME6_TETTS</name>
<dbReference type="EMBL" id="GG662443">
    <property type="protein sequence ID" value="EAS04703.2"/>
    <property type="molecule type" value="Genomic_DNA"/>
</dbReference>
<dbReference type="RefSeq" id="XP_001024948.2">
    <property type="nucleotide sequence ID" value="XM_001024948.2"/>
</dbReference>
<organism evidence="3 4">
    <name type="scientific">Tetrahymena thermophila (strain SB210)</name>
    <dbReference type="NCBI Taxonomy" id="312017"/>
    <lineage>
        <taxon>Eukaryota</taxon>
        <taxon>Sar</taxon>
        <taxon>Alveolata</taxon>
        <taxon>Ciliophora</taxon>
        <taxon>Intramacronucleata</taxon>
        <taxon>Oligohymenophorea</taxon>
        <taxon>Hymenostomatida</taxon>
        <taxon>Tetrahymenina</taxon>
        <taxon>Tetrahymenidae</taxon>
        <taxon>Tetrahymena</taxon>
    </lineage>
</organism>
<dbReference type="InParanoid" id="I7MME6"/>
<reference evidence="4" key="1">
    <citation type="journal article" date="2006" name="PLoS Biol.">
        <title>Macronuclear genome sequence of the ciliate Tetrahymena thermophila, a model eukaryote.</title>
        <authorList>
            <person name="Eisen J.A."/>
            <person name="Coyne R.S."/>
            <person name="Wu M."/>
            <person name="Wu D."/>
            <person name="Thiagarajan M."/>
            <person name="Wortman J.R."/>
            <person name="Badger J.H."/>
            <person name="Ren Q."/>
            <person name="Amedeo P."/>
            <person name="Jones K.M."/>
            <person name="Tallon L.J."/>
            <person name="Delcher A.L."/>
            <person name="Salzberg S.L."/>
            <person name="Silva J.C."/>
            <person name="Haas B.J."/>
            <person name="Majoros W.H."/>
            <person name="Farzad M."/>
            <person name="Carlton J.M."/>
            <person name="Smith R.K. Jr."/>
            <person name="Garg J."/>
            <person name="Pearlman R.E."/>
            <person name="Karrer K.M."/>
            <person name="Sun L."/>
            <person name="Manning G."/>
            <person name="Elde N.C."/>
            <person name="Turkewitz A.P."/>
            <person name="Asai D.J."/>
            <person name="Wilkes D.E."/>
            <person name="Wang Y."/>
            <person name="Cai H."/>
            <person name="Collins K."/>
            <person name="Stewart B.A."/>
            <person name="Lee S.R."/>
            <person name="Wilamowska K."/>
            <person name="Weinberg Z."/>
            <person name="Ruzzo W.L."/>
            <person name="Wloga D."/>
            <person name="Gaertig J."/>
            <person name="Frankel J."/>
            <person name="Tsao C.-C."/>
            <person name="Gorovsky M.A."/>
            <person name="Keeling P.J."/>
            <person name="Waller R.F."/>
            <person name="Patron N.J."/>
            <person name="Cherry J.M."/>
            <person name="Stover N.A."/>
            <person name="Krieger C.J."/>
            <person name="del Toro C."/>
            <person name="Ryder H.F."/>
            <person name="Williamson S.C."/>
            <person name="Barbeau R.A."/>
            <person name="Hamilton E.P."/>
            <person name="Orias E."/>
        </authorList>
    </citation>
    <scope>NUCLEOTIDE SEQUENCE [LARGE SCALE GENOMIC DNA]</scope>
    <source>
        <strain evidence="4">SB210</strain>
    </source>
</reference>
<evidence type="ECO:0000313" key="3">
    <source>
        <dbReference type="EMBL" id="EAS04703.2"/>
    </source>
</evidence>
<dbReference type="Proteomes" id="UP000009168">
    <property type="component" value="Unassembled WGS sequence"/>
</dbReference>
<proteinExistence type="predicted"/>
<evidence type="ECO:0000313" key="4">
    <source>
        <dbReference type="Proteomes" id="UP000009168"/>
    </source>
</evidence>